<evidence type="ECO:0000313" key="3">
    <source>
        <dbReference type="Proteomes" id="UP000503464"/>
    </source>
</evidence>
<gene>
    <name evidence="2" type="ORF">G9399_27340</name>
</gene>
<dbReference type="Pfam" id="PF15977">
    <property type="entry name" value="HTH_46"/>
    <property type="match status" value="1"/>
</dbReference>
<sequence length="212" mass="24130">MYDFSKVIEQDIPIISMGEVLTSIKSITQVRHGRPGLRFYLDQSDKRMCFLLYSGTCIAKRTNDSLVLSTIRSPSIFGLQDFFHAKSDMHLLAMSDIEYGMVAVDDFLSYVDDNHLWKNICYMLMLSATRFSEYQKETVGISNYELICNLLLSLSAESFEIRATTTALEYIQERSLLSRSGIMKTLATLKEGGYIVIKKGLLISINSLPKRF</sequence>
<protein>
    <submittedName>
        <fullName evidence="2">Helix-turn-helix domain-containing protein</fullName>
    </submittedName>
</protein>
<dbReference type="Gene3D" id="2.60.120.10">
    <property type="entry name" value="Jelly Rolls"/>
    <property type="match status" value="1"/>
</dbReference>
<reference evidence="3" key="1">
    <citation type="submission" date="2020-03" db="EMBL/GenBank/DDBJ databases">
        <title>Genome sequences of seven Enterobacteriaceae strains isolated from Canadian wastewater treatment facilities.</title>
        <authorList>
            <person name="Huang H."/>
            <person name="Chmara J.T."/>
            <person name="Duceppe M.-O."/>
        </authorList>
    </citation>
    <scope>NUCLEOTIDE SEQUENCE [LARGE SCALE GENOMIC DNA]</scope>
    <source>
        <strain evidence="3">Biosolid 3</strain>
    </source>
</reference>
<organism evidence="2 3">
    <name type="scientific">Serratia fonticola</name>
    <dbReference type="NCBI Taxonomy" id="47917"/>
    <lineage>
        <taxon>Bacteria</taxon>
        <taxon>Pseudomonadati</taxon>
        <taxon>Pseudomonadota</taxon>
        <taxon>Gammaproteobacteria</taxon>
        <taxon>Enterobacterales</taxon>
        <taxon>Yersiniaceae</taxon>
        <taxon>Serratia</taxon>
    </lineage>
</organism>
<feature type="domain" description="IprA winged helix-turn-helix" evidence="1">
    <location>
        <begin position="144"/>
        <end position="210"/>
    </location>
</feature>
<dbReference type="RefSeq" id="WP_065686643.1">
    <property type="nucleotide sequence ID" value="NZ_CP054160.3"/>
</dbReference>
<evidence type="ECO:0000259" key="1">
    <source>
        <dbReference type="Pfam" id="PF15977"/>
    </source>
</evidence>
<accession>A0AAE7SS10</accession>
<evidence type="ECO:0000313" key="2">
    <source>
        <dbReference type="EMBL" id="QXT42484.1"/>
    </source>
</evidence>
<dbReference type="Proteomes" id="UP000503464">
    <property type="component" value="Chromosome"/>
</dbReference>
<dbReference type="InterPro" id="IPR014710">
    <property type="entry name" value="RmlC-like_jellyroll"/>
</dbReference>
<dbReference type="InterPro" id="IPR041687">
    <property type="entry name" value="HTH_46"/>
</dbReference>
<dbReference type="EMBL" id="CP054160">
    <property type="protein sequence ID" value="QXT42484.1"/>
    <property type="molecule type" value="Genomic_DNA"/>
</dbReference>
<name>A0AAE7SS10_SERFO</name>
<dbReference type="AlphaFoldDB" id="A0AAE7SS10"/>
<proteinExistence type="predicted"/>